<sequence>MDSREKIEACQQKKNSGNSLFKAGDFRRASENYEKAAQYASFDHLFTHEEKVLANSLCSSCYLNNAACKLRLGEYSEAAKLCTKVLEMDPSNGKALYRRSQAYLRVSDLEKAEEDITRALSIHPNDREMKLVYKQLKEKQREYRAYQAEMSRAIVSRMA</sequence>
<dbReference type="Pfam" id="PF14559">
    <property type="entry name" value="TPR_19"/>
    <property type="match status" value="1"/>
</dbReference>
<dbReference type="SMART" id="SM00028">
    <property type="entry name" value="TPR"/>
    <property type="match status" value="3"/>
</dbReference>
<keyword evidence="5 9" id="KW-0802">TPR repeat</keyword>
<evidence type="ECO:0000313" key="11">
    <source>
        <dbReference type="EMBL" id="KAK4762190.1"/>
    </source>
</evidence>
<organism evidence="11 12">
    <name type="scientific">Trapa incisa</name>
    <dbReference type="NCBI Taxonomy" id="236973"/>
    <lineage>
        <taxon>Eukaryota</taxon>
        <taxon>Viridiplantae</taxon>
        <taxon>Streptophyta</taxon>
        <taxon>Embryophyta</taxon>
        <taxon>Tracheophyta</taxon>
        <taxon>Spermatophyta</taxon>
        <taxon>Magnoliopsida</taxon>
        <taxon>eudicotyledons</taxon>
        <taxon>Gunneridae</taxon>
        <taxon>Pentapetalae</taxon>
        <taxon>rosids</taxon>
        <taxon>malvids</taxon>
        <taxon>Myrtales</taxon>
        <taxon>Lythraceae</taxon>
        <taxon>Trapa</taxon>
    </lineage>
</organism>
<evidence type="ECO:0000256" key="7">
    <source>
        <dbReference type="ARBA" id="ARBA00029569"/>
    </source>
</evidence>
<dbReference type="InterPro" id="IPR019734">
    <property type="entry name" value="TPR_rpt"/>
</dbReference>
<evidence type="ECO:0000256" key="4">
    <source>
        <dbReference type="ARBA" id="ARBA00022737"/>
    </source>
</evidence>
<feature type="coiled-coil region" evidence="10">
    <location>
        <begin position="129"/>
        <end position="156"/>
    </location>
</feature>
<dbReference type="EC" id="5.2.1.8" evidence="3"/>
<dbReference type="PANTHER" id="PTHR11242:SF16">
    <property type="entry name" value="ISOMERASE, PUTATIVE-RELATED"/>
    <property type="match status" value="1"/>
</dbReference>
<dbReference type="SUPFAM" id="SSF48452">
    <property type="entry name" value="TPR-like"/>
    <property type="match status" value="1"/>
</dbReference>
<dbReference type="Proteomes" id="UP001345219">
    <property type="component" value="Chromosome 23"/>
</dbReference>
<feature type="repeat" description="TPR" evidence="9">
    <location>
        <begin position="93"/>
        <end position="126"/>
    </location>
</feature>
<evidence type="ECO:0000313" key="12">
    <source>
        <dbReference type="Proteomes" id="UP001345219"/>
    </source>
</evidence>
<evidence type="ECO:0000256" key="3">
    <source>
        <dbReference type="ARBA" id="ARBA00013194"/>
    </source>
</evidence>
<feature type="repeat" description="TPR" evidence="9">
    <location>
        <begin position="59"/>
        <end position="92"/>
    </location>
</feature>
<keyword evidence="12" id="KW-1185">Reference proteome</keyword>
<accession>A0AAN7KGC1</accession>
<dbReference type="InterPro" id="IPR011990">
    <property type="entry name" value="TPR-like_helical_dom_sf"/>
</dbReference>
<gene>
    <name evidence="11" type="ORF">SAY87_030074</name>
</gene>
<dbReference type="PROSITE" id="PS50005">
    <property type="entry name" value="TPR"/>
    <property type="match status" value="2"/>
</dbReference>
<protein>
    <recommendedName>
        <fullName evidence="3">peptidylprolyl isomerase</fullName>
        <ecNumber evidence="3">5.2.1.8</ecNumber>
    </recommendedName>
    <alternativeName>
        <fullName evidence="8">70 kDa peptidyl-prolyl isomerase</fullName>
    </alternativeName>
    <alternativeName>
        <fullName evidence="7">Rotamase</fullName>
    </alternativeName>
</protein>
<dbReference type="AlphaFoldDB" id="A0AAN7KGC1"/>
<reference evidence="11 12" key="1">
    <citation type="journal article" date="2023" name="Hortic Res">
        <title>Pangenome of water caltrop reveals structural variations and asymmetric subgenome divergence after allopolyploidization.</title>
        <authorList>
            <person name="Zhang X."/>
            <person name="Chen Y."/>
            <person name="Wang L."/>
            <person name="Yuan Y."/>
            <person name="Fang M."/>
            <person name="Shi L."/>
            <person name="Lu R."/>
            <person name="Comes H.P."/>
            <person name="Ma Y."/>
            <person name="Chen Y."/>
            <person name="Huang G."/>
            <person name="Zhou Y."/>
            <person name="Zheng Z."/>
            <person name="Qiu Y."/>
        </authorList>
    </citation>
    <scope>NUCLEOTIDE SEQUENCE [LARGE SCALE GENOMIC DNA]</scope>
    <source>
        <tissue evidence="11">Roots</tissue>
    </source>
</reference>
<keyword evidence="6" id="KW-0413">Isomerase</keyword>
<comment type="similarity">
    <text evidence="2">Belongs to the FKBP-type PPIase family.</text>
</comment>
<evidence type="ECO:0000256" key="1">
    <source>
        <dbReference type="ARBA" id="ARBA00000971"/>
    </source>
</evidence>
<comment type="catalytic activity">
    <reaction evidence="1">
        <text>[protein]-peptidylproline (omega=180) = [protein]-peptidylproline (omega=0)</text>
        <dbReference type="Rhea" id="RHEA:16237"/>
        <dbReference type="Rhea" id="RHEA-COMP:10747"/>
        <dbReference type="Rhea" id="RHEA-COMP:10748"/>
        <dbReference type="ChEBI" id="CHEBI:83833"/>
        <dbReference type="ChEBI" id="CHEBI:83834"/>
        <dbReference type="EC" id="5.2.1.8"/>
    </reaction>
</comment>
<evidence type="ECO:0000256" key="8">
    <source>
        <dbReference type="ARBA" id="ARBA00082047"/>
    </source>
</evidence>
<keyword evidence="10" id="KW-0175">Coiled coil</keyword>
<dbReference type="InterPro" id="IPR039663">
    <property type="entry name" value="AIP/AIPL1/TTC9"/>
</dbReference>
<evidence type="ECO:0000256" key="10">
    <source>
        <dbReference type="SAM" id="Coils"/>
    </source>
</evidence>
<evidence type="ECO:0000256" key="6">
    <source>
        <dbReference type="ARBA" id="ARBA00023235"/>
    </source>
</evidence>
<dbReference type="Gene3D" id="1.25.40.10">
    <property type="entry name" value="Tetratricopeptide repeat domain"/>
    <property type="match status" value="1"/>
</dbReference>
<evidence type="ECO:0000256" key="2">
    <source>
        <dbReference type="ARBA" id="ARBA00006577"/>
    </source>
</evidence>
<keyword evidence="4" id="KW-0677">Repeat</keyword>
<evidence type="ECO:0000256" key="5">
    <source>
        <dbReference type="ARBA" id="ARBA00022803"/>
    </source>
</evidence>
<proteinExistence type="inferred from homology"/>
<dbReference type="FunFam" id="1.25.40.10:FF:000008">
    <property type="entry name" value="Peptidylprolyl isomerase"/>
    <property type="match status" value="1"/>
</dbReference>
<name>A0AAN7KGC1_9MYRT</name>
<dbReference type="PANTHER" id="PTHR11242">
    <property type="entry name" value="ARYL HYDROCARBON RECEPTOR INTERACTING PROTEIN RELATED"/>
    <property type="match status" value="1"/>
</dbReference>
<comment type="caution">
    <text evidence="11">The sequence shown here is derived from an EMBL/GenBank/DDBJ whole genome shotgun (WGS) entry which is preliminary data.</text>
</comment>
<evidence type="ECO:0000256" key="9">
    <source>
        <dbReference type="PROSITE-ProRule" id="PRU00339"/>
    </source>
</evidence>
<dbReference type="EMBL" id="JAXIOK010000009">
    <property type="protein sequence ID" value="KAK4762190.1"/>
    <property type="molecule type" value="Genomic_DNA"/>
</dbReference>
<dbReference type="GO" id="GO:0003755">
    <property type="term" value="F:peptidyl-prolyl cis-trans isomerase activity"/>
    <property type="evidence" value="ECO:0007669"/>
    <property type="project" value="UniProtKB-EC"/>
</dbReference>